<reference evidence="1" key="1">
    <citation type="submission" date="2021-03" db="EMBL/GenBank/DDBJ databases">
        <title>Characterization of a novel Integrative Conjugative Element in Glaesserella parasuis.</title>
        <authorList>
            <person name="Hu G."/>
            <person name="Sun H."/>
        </authorList>
    </citation>
    <scope>NUCLEOTIDE SEQUENCE</scope>
    <source>
        <strain evidence="1">GHP1807</strain>
    </source>
</reference>
<protein>
    <submittedName>
        <fullName evidence="1">Uncharacterized protein</fullName>
    </submittedName>
</protein>
<proteinExistence type="predicted"/>
<name>A0AAX1M6U0_GLAPU</name>
<evidence type="ECO:0000313" key="2">
    <source>
        <dbReference type="Proteomes" id="UP000662736"/>
    </source>
</evidence>
<evidence type="ECO:0000313" key="1">
    <source>
        <dbReference type="EMBL" id="QSX17476.1"/>
    </source>
</evidence>
<organism evidence="1 2">
    <name type="scientific">Glaesserella parasuis</name>
    <name type="common">Haemophilus parasuis</name>
    <dbReference type="NCBI Taxonomy" id="738"/>
    <lineage>
        <taxon>Bacteria</taxon>
        <taxon>Pseudomonadati</taxon>
        <taxon>Pseudomonadota</taxon>
        <taxon>Gammaproteobacteria</taxon>
        <taxon>Pasteurellales</taxon>
        <taxon>Pasteurellaceae</taxon>
        <taxon>Glaesserella</taxon>
    </lineage>
</organism>
<dbReference type="AlphaFoldDB" id="A0AAX1M6U0"/>
<dbReference type="Proteomes" id="UP000662736">
    <property type="component" value="Chromosome"/>
</dbReference>
<dbReference type="EMBL" id="CP071491">
    <property type="protein sequence ID" value="QSX17476.1"/>
    <property type="molecule type" value="Genomic_DNA"/>
</dbReference>
<dbReference type="RefSeq" id="WP_203399013.1">
    <property type="nucleotide sequence ID" value="NZ_CP069308.1"/>
</dbReference>
<gene>
    <name evidence="1" type="ORF">J1G54_02695</name>
</gene>
<sequence>MEETQSIKLPITRLSALEEQITHLEKQVKDLKSRCDAQYHVIDYLLKLLPNKKQLEIFFELKSLSDFYTSHPESLDVEFGRSTAYAQELHDFFLSLEYRRHQTNP</sequence>
<accession>A0AAX1M6U0</accession>